<evidence type="ECO:0000259" key="3">
    <source>
        <dbReference type="PROSITE" id="PS50026"/>
    </source>
</evidence>
<comment type="caution">
    <text evidence="4">The sequence shown here is derived from an EMBL/GenBank/DDBJ whole genome shotgun (WGS) entry which is preliminary data.</text>
</comment>
<dbReference type="AlphaFoldDB" id="A0AAD7W7L6"/>
<dbReference type="Gene3D" id="2.10.25.10">
    <property type="entry name" value="Laminin"/>
    <property type="match status" value="1"/>
</dbReference>
<sequence>MDTASYTCMCPLGWQGQHCDREVSLTPTHLVGNSYLNRYPKHHTRDLTRSKVSFDFSTDSEQPPCAVTINDNRTVIKVSGEQVVFQDMDPFE</sequence>
<organism evidence="4 5">
    <name type="scientific">Aldrovandia affinis</name>
    <dbReference type="NCBI Taxonomy" id="143900"/>
    <lineage>
        <taxon>Eukaryota</taxon>
        <taxon>Metazoa</taxon>
        <taxon>Chordata</taxon>
        <taxon>Craniata</taxon>
        <taxon>Vertebrata</taxon>
        <taxon>Euteleostomi</taxon>
        <taxon>Actinopterygii</taxon>
        <taxon>Neopterygii</taxon>
        <taxon>Teleostei</taxon>
        <taxon>Notacanthiformes</taxon>
        <taxon>Halosauridae</taxon>
        <taxon>Aldrovandia</taxon>
    </lineage>
</organism>
<dbReference type="CDD" id="cd00054">
    <property type="entry name" value="EGF_CA"/>
    <property type="match status" value="1"/>
</dbReference>
<keyword evidence="5" id="KW-1185">Reference proteome</keyword>
<accession>A0AAD7W7L6</accession>
<dbReference type="Proteomes" id="UP001221898">
    <property type="component" value="Unassembled WGS sequence"/>
</dbReference>
<dbReference type="InterPro" id="IPR013320">
    <property type="entry name" value="ConA-like_dom_sf"/>
</dbReference>
<evidence type="ECO:0000313" key="4">
    <source>
        <dbReference type="EMBL" id="KAJ8386355.1"/>
    </source>
</evidence>
<dbReference type="PROSITE" id="PS50026">
    <property type="entry name" value="EGF_3"/>
    <property type="match status" value="1"/>
</dbReference>
<name>A0AAD7W7L6_9TELE</name>
<gene>
    <name evidence="4" type="ORF">AAFF_G00174520</name>
</gene>
<feature type="domain" description="EGF-like" evidence="3">
    <location>
        <begin position="1"/>
        <end position="20"/>
    </location>
</feature>
<reference evidence="4" key="1">
    <citation type="journal article" date="2023" name="Science">
        <title>Genome structures resolve the early diversification of teleost fishes.</title>
        <authorList>
            <person name="Parey E."/>
            <person name="Louis A."/>
            <person name="Montfort J."/>
            <person name="Bouchez O."/>
            <person name="Roques C."/>
            <person name="Iampietro C."/>
            <person name="Lluch J."/>
            <person name="Castinel A."/>
            <person name="Donnadieu C."/>
            <person name="Desvignes T."/>
            <person name="Floi Bucao C."/>
            <person name="Jouanno E."/>
            <person name="Wen M."/>
            <person name="Mejri S."/>
            <person name="Dirks R."/>
            <person name="Jansen H."/>
            <person name="Henkel C."/>
            <person name="Chen W.J."/>
            <person name="Zahm M."/>
            <person name="Cabau C."/>
            <person name="Klopp C."/>
            <person name="Thompson A.W."/>
            <person name="Robinson-Rechavi M."/>
            <person name="Braasch I."/>
            <person name="Lecointre G."/>
            <person name="Bobe J."/>
            <person name="Postlethwait J.H."/>
            <person name="Berthelot C."/>
            <person name="Roest Crollius H."/>
            <person name="Guiguen Y."/>
        </authorList>
    </citation>
    <scope>NUCLEOTIDE SEQUENCE</scope>
    <source>
        <strain evidence="4">NC1722</strain>
    </source>
</reference>
<dbReference type="PROSITE" id="PS01186">
    <property type="entry name" value="EGF_2"/>
    <property type="match status" value="1"/>
</dbReference>
<dbReference type="InterPro" id="IPR000742">
    <property type="entry name" value="EGF"/>
</dbReference>
<evidence type="ECO:0000256" key="1">
    <source>
        <dbReference type="ARBA" id="ARBA00023157"/>
    </source>
</evidence>
<proteinExistence type="predicted"/>
<dbReference type="PROSITE" id="PS00022">
    <property type="entry name" value="EGF_1"/>
    <property type="match status" value="1"/>
</dbReference>
<feature type="disulfide bond" evidence="2">
    <location>
        <begin position="10"/>
        <end position="19"/>
    </location>
</feature>
<protein>
    <recommendedName>
        <fullName evidence="3">EGF-like domain-containing protein</fullName>
    </recommendedName>
</protein>
<keyword evidence="1 2" id="KW-1015">Disulfide bond</keyword>
<evidence type="ECO:0000256" key="2">
    <source>
        <dbReference type="PROSITE-ProRule" id="PRU00076"/>
    </source>
</evidence>
<keyword evidence="2" id="KW-0245">EGF-like domain</keyword>
<dbReference type="EMBL" id="JAINUG010000230">
    <property type="protein sequence ID" value="KAJ8386355.1"/>
    <property type="molecule type" value="Genomic_DNA"/>
</dbReference>
<comment type="caution">
    <text evidence="2">Lacks conserved residue(s) required for the propagation of feature annotation.</text>
</comment>
<dbReference type="SUPFAM" id="SSF49899">
    <property type="entry name" value="Concanavalin A-like lectins/glucanases"/>
    <property type="match status" value="1"/>
</dbReference>
<evidence type="ECO:0000313" key="5">
    <source>
        <dbReference type="Proteomes" id="UP001221898"/>
    </source>
</evidence>